<feature type="region of interest" description="Disordered" evidence="1">
    <location>
        <begin position="17"/>
        <end position="96"/>
    </location>
</feature>
<evidence type="ECO:0000313" key="2">
    <source>
        <dbReference type="EMBL" id="CEK64357.1"/>
    </source>
</evidence>
<evidence type="ECO:0000256" key="1">
    <source>
        <dbReference type="SAM" id="MobiDB-lite"/>
    </source>
</evidence>
<feature type="non-terminal residue" evidence="2">
    <location>
        <position position="1"/>
    </location>
</feature>
<feature type="compositionally biased region" description="Basic residues" evidence="1">
    <location>
        <begin position="36"/>
        <end position="52"/>
    </location>
</feature>
<accession>A0A0B6Z7K0</accession>
<protein>
    <submittedName>
        <fullName evidence="2">Uncharacterized protein</fullName>
    </submittedName>
</protein>
<feature type="non-terminal residue" evidence="2">
    <location>
        <position position="96"/>
    </location>
</feature>
<reference evidence="2" key="1">
    <citation type="submission" date="2014-12" db="EMBL/GenBank/DDBJ databases">
        <title>Insight into the proteome of Arion vulgaris.</title>
        <authorList>
            <person name="Aradska J."/>
            <person name="Bulat T."/>
            <person name="Smidak R."/>
            <person name="Sarate P."/>
            <person name="Gangsoo J."/>
            <person name="Sialana F."/>
            <person name="Bilban M."/>
            <person name="Lubec G."/>
        </authorList>
    </citation>
    <scope>NUCLEOTIDE SEQUENCE</scope>
    <source>
        <tissue evidence="2">Skin</tissue>
    </source>
</reference>
<name>A0A0B6Z7K0_9EUPU</name>
<sequence>IINKRATYLLKSKSLPNNCSKIHHKQPSLEDNSFRSPKRQVSKQHSPHLLKSRRVEKSFSSRSKQPPAKLYRAADQSTYENHPQLQETDKPGFVQQ</sequence>
<feature type="compositionally biased region" description="Polar residues" evidence="1">
    <location>
        <begin position="75"/>
        <end position="86"/>
    </location>
</feature>
<dbReference type="EMBL" id="HACG01017492">
    <property type="protein sequence ID" value="CEK64357.1"/>
    <property type="molecule type" value="Transcribed_RNA"/>
</dbReference>
<organism evidence="2">
    <name type="scientific">Arion vulgaris</name>
    <dbReference type="NCBI Taxonomy" id="1028688"/>
    <lineage>
        <taxon>Eukaryota</taxon>
        <taxon>Metazoa</taxon>
        <taxon>Spiralia</taxon>
        <taxon>Lophotrochozoa</taxon>
        <taxon>Mollusca</taxon>
        <taxon>Gastropoda</taxon>
        <taxon>Heterobranchia</taxon>
        <taxon>Euthyneura</taxon>
        <taxon>Panpulmonata</taxon>
        <taxon>Eupulmonata</taxon>
        <taxon>Stylommatophora</taxon>
        <taxon>Helicina</taxon>
        <taxon>Arionoidea</taxon>
        <taxon>Arionidae</taxon>
        <taxon>Arion</taxon>
    </lineage>
</organism>
<proteinExistence type="predicted"/>
<dbReference type="AlphaFoldDB" id="A0A0B6Z7K0"/>
<gene>
    <name evidence="2" type="primary">ORF51485</name>
</gene>